<evidence type="ECO:0000256" key="4">
    <source>
        <dbReference type="SAM" id="MobiDB-lite"/>
    </source>
</evidence>
<evidence type="ECO:0000256" key="2">
    <source>
        <dbReference type="ARBA" id="ARBA00023054"/>
    </source>
</evidence>
<name>A0A2P6NGL7_9EUKA</name>
<dbReference type="FunCoup" id="A0A2P6NGL7">
    <property type="interactions" value="38"/>
</dbReference>
<dbReference type="AlphaFoldDB" id="A0A2P6NGL7"/>
<feature type="compositionally biased region" description="Polar residues" evidence="4">
    <location>
        <begin position="142"/>
        <end position="156"/>
    </location>
</feature>
<dbReference type="GO" id="GO:0019216">
    <property type="term" value="P:regulation of lipid metabolic process"/>
    <property type="evidence" value="ECO:0007669"/>
    <property type="project" value="TreeGrafter"/>
</dbReference>
<organism evidence="5 6">
    <name type="scientific">Planoprotostelium fungivorum</name>
    <dbReference type="NCBI Taxonomy" id="1890364"/>
    <lineage>
        <taxon>Eukaryota</taxon>
        <taxon>Amoebozoa</taxon>
        <taxon>Evosea</taxon>
        <taxon>Variosea</taxon>
        <taxon>Cavosteliida</taxon>
        <taxon>Cavosteliaceae</taxon>
        <taxon>Planoprotostelium</taxon>
    </lineage>
</organism>
<dbReference type="PANTHER" id="PTHR12499">
    <property type="entry name" value="OPTIC ATROPHY 3 PROTEIN OPA3"/>
    <property type="match status" value="1"/>
</dbReference>
<dbReference type="PANTHER" id="PTHR12499:SF0">
    <property type="entry name" value="OPTIC ATROPHY 3 PROTEIN"/>
    <property type="match status" value="1"/>
</dbReference>
<dbReference type="Pfam" id="PF07047">
    <property type="entry name" value="OPA3"/>
    <property type="match status" value="1"/>
</dbReference>
<dbReference type="GO" id="GO:0005739">
    <property type="term" value="C:mitochondrion"/>
    <property type="evidence" value="ECO:0007669"/>
    <property type="project" value="TreeGrafter"/>
</dbReference>
<evidence type="ECO:0000313" key="6">
    <source>
        <dbReference type="Proteomes" id="UP000241769"/>
    </source>
</evidence>
<dbReference type="EMBL" id="MDYQ01000090">
    <property type="protein sequence ID" value="PRP83079.1"/>
    <property type="molecule type" value="Genomic_DNA"/>
</dbReference>
<comment type="similarity">
    <text evidence="1">Belongs to the OPA3 family.</text>
</comment>
<feature type="coiled-coil region" evidence="3">
    <location>
        <begin position="103"/>
        <end position="137"/>
    </location>
</feature>
<dbReference type="OrthoDB" id="2129069at2759"/>
<reference evidence="5 6" key="1">
    <citation type="journal article" date="2018" name="Genome Biol. Evol.">
        <title>Multiple Roots of Fruiting Body Formation in Amoebozoa.</title>
        <authorList>
            <person name="Hillmann F."/>
            <person name="Forbes G."/>
            <person name="Novohradska S."/>
            <person name="Ferling I."/>
            <person name="Riege K."/>
            <person name="Groth M."/>
            <person name="Westermann M."/>
            <person name="Marz M."/>
            <person name="Spaller T."/>
            <person name="Winckler T."/>
            <person name="Schaap P."/>
            <person name="Glockner G."/>
        </authorList>
    </citation>
    <scope>NUCLEOTIDE SEQUENCE [LARGE SCALE GENOMIC DNA]</scope>
    <source>
        <strain evidence="5 6">Jena</strain>
    </source>
</reference>
<evidence type="ECO:0000256" key="3">
    <source>
        <dbReference type="SAM" id="Coils"/>
    </source>
</evidence>
<dbReference type="InterPro" id="IPR010754">
    <property type="entry name" value="OPA3-like"/>
</dbReference>
<comment type="caution">
    <text evidence="5">The sequence shown here is derived from an EMBL/GenBank/DDBJ whole genome shotgun (WGS) entry which is preliminary data.</text>
</comment>
<dbReference type="InParanoid" id="A0A2P6NGL7"/>
<evidence type="ECO:0000256" key="1">
    <source>
        <dbReference type="ARBA" id="ARBA00007584"/>
    </source>
</evidence>
<evidence type="ECO:0000313" key="5">
    <source>
        <dbReference type="EMBL" id="PRP83079.1"/>
    </source>
</evidence>
<accession>A0A2P6NGL7</accession>
<keyword evidence="6" id="KW-1185">Reference proteome</keyword>
<sequence length="179" mass="20043">MVLPLIKLGSLFIKTLSKPVANSIKQYAKTSPVFRKGCLRSAQTYHNFELSLKRRMLGLKEEELMAIPISGEKAVVLCADMLGEAIVFTIAVLIVVFETARSKASETAKKEELNSQLVDMKSRLIELETKFKLLEQQREGTDPQQQQQEALNTIQKGTEGKDGPKTLWKSLRFGSKSQS</sequence>
<feature type="region of interest" description="Disordered" evidence="4">
    <location>
        <begin position="137"/>
        <end position="179"/>
    </location>
</feature>
<proteinExistence type="inferred from homology"/>
<dbReference type="Proteomes" id="UP000241769">
    <property type="component" value="Unassembled WGS sequence"/>
</dbReference>
<keyword evidence="2 3" id="KW-0175">Coiled coil</keyword>
<protein>
    <submittedName>
        <fullName evidence="5">OPA3-like protein-like</fullName>
    </submittedName>
</protein>
<gene>
    <name evidence="5" type="ORF">PROFUN_09675</name>
</gene>